<evidence type="ECO:0000313" key="2">
    <source>
        <dbReference type="EMBL" id="SFL30759.1"/>
    </source>
</evidence>
<dbReference type="InterPro" id="IPR008030">
    <property type="entry name" value="NmrA-like"/>
</dbReference>
<dbReference type="PANTHER" id="PTHR43162">
    <property type="match status" value="1"/>
</dbReference>
<dbReference type="InParanoid" id="A0A1I4GLJ2"/>
<dbReference type="EMBL" id="FOSW01000009">
    <property type="protein sequence ID" value="SFL30759.1"/>
    <property type="molecule type" value="Genomic_DNA"/>
</dbReference>
<reference evidence="2 3" key="1">
    <citation type="submission" date="2016-10" db="EMBL/GenBank/DDBJ databases">
        <authorList>
            <person name="de Groot N.N."/>
        </authorList>
    </citation>
    <scope>NUCLEOTIDE SEQUENCE [LARGE SCALE GENOMIC DNA]</scope>
    <source>
        <strain evidence="2 3">DSM 45317</strain>
    </source>
</reference>
<dbReference type="AlphaFoldDB" id="A0A1I4GLJ2"/>
<evidence type="ECO:0000259" key="1">
    <source>
        <dbReference type="Pfam" id="PF05368"/>
    </source>
</evidence>
<feature type="domain" description="NmrA-like" evidence="1">
    <location>
        <begin position="6"/>
        <end position="248"/>
    </location>
</feature>
<keyword evidence="3" id="KW-1185">Reference proteome</keyword>
<dbReference type="RefSeq" id="WP_091326076.1">
    <property type="nucleotide sequence ID" value="NZ_FOSW01000009.1"/>
</dbReference>
<proteinExistence type="predicted"/>
<gene>
    <name evidence="2" type="ORF">SAMN04488085_10968</name>
</gene>
<name>A0A1I4GLJ2_9ACTN</name>
<dbReference type="SUPFAM" id="SSF51735">
    <property type="entry name" value="NAD(P)-binding Rossmann-fold domains"/>
    <property type="match status" value="1"/>
</dbReference>
<dbReference type="Gene3D" id="3.90.25.10">
    <property type="entry name" value="UDP-galactose 4-epimerase, domain 1"/>
    <property type="match status" value="1"/>
</dbReference>
<dbReference type="Proteomes" id="UP000199152">
    <property type="component" value="Unassembled WGS sequence"/>
</dbReference>
<dbReference type="Gene3D" id="3.40.50.720">
    <property type="entry name" value="NAD(P)-binding Rossmann-like Domain"/>
    <property type="match status" value="1"/>
</dbReference>
<dbReference type="Pfam" id="PF05368">
    <property type="entry name" value="NmrA"/>
    <property type="match status" value="1"/>
</dbReference>
<dbReference type="OrthoDB" id="116343at2"/>
<sequence>MTAQPRVLVIGGTGGTGSEAVAHLLRRGAQVRVVSRDPERARTLPALAGTEVVAGDSSRPETLAAAFQGVDKVYYVPPTLPGWDEVQSATVALAADAGVRHFVKMSAIGVAADEPSMSLSFHWKGEQDVERSGMAWTHIRPSSFFQNVLLLDVASLQNENRIYAPLGDARVAKLDTRDIGEVVAVVLTEPGHEKRAYELTGPAALSYPEMADVLSEALGRRIEYVDLTADEYEAHLVATGWPEWVAVEFASIYGRGFYRAGGSSFVTTTVEDLLGRAPRSFADFAADHADVIRG</sequence>
<dbReference type="PANTHER" id="PTHR43162:SF1">
    <property type="entry name" value="PRESTALK A DIFFERENTIATION PROTEIN A"/>
    <property type="match status" value="1"/>
</dbReference>
<evidence type="ECO:0000313" key="3">
    <source>
        <dbReference type="Proteomes" id="UP000199152"/>
    </source>
</evidence>
<accession>A0A1I4GLJ2</accession>
<organism evidence="2 3">
    <name type="scientific">Geodermatophilus ruber</name>
    <dbReference type="NCBI Taxonomy" id="504800"/>
    <lineage>
        <taxon>Bacteria</taxon>
        <taxon>Bacillati</taxon>
        <taxon>Actinomycetota</taxon>
        <taxon>Actinomycetes</taxon>
        <taxon>Geodermatophilales</taxon>
        <taxon>Geodermatophilaceae</taxon>
        <taxon>Geodermatophilus</taxon>
    </lineage>
</organism>
<dbReference type="InterPro" id="IPR036291">
    <property type="entry name" value="NAD(P)-bd_dom_sf"/>
</dbReference>
<dbReference type="STRING" id="504800.SAMN04488085_10968"/>
<protein>
    <submittedName>
        <fullName evidence="2">Uncharacterized conserved protein YbjT, contains NAD(P)-binding and DUF2867 domains</fullName>
    </submittedName>
</protein>
<dbReference type="CDD" id="cd05269">
    <property type="entry name" value="TMR_SDR_a"/>
    <property type="match status" value="1"/>
</dbReference>
<dbReference type="InterPro" id="IPR051604">
    <property type="entry name" value="Ergot_Alk_Oxidoreductase"/>
</dbReference>